<protein>
    <submittedName>
        <fullName evidence="2">DUF1801 domain-containing protein</fullName>
    </submittedName>
</protein>
<sequence length="134" mass="15331">MNKDVQDRFEQLPPQGRSRAKELRRLIISIAEQNQLGPIEEALKWGEISFSVAGGSPIRMDCKVSSPESFFVYFHCQTKLVDTFRELYPNLCAYHGNRALEFHSSEPLPSTELSHCIELALTYHKRKHLPMLGA</sequence>
<dbReference type="AlphaFoldDB" id="A0A9X3HQR9"/>
<accession>A0A9X3HQR9</accession>
<evidence type="ECO:0000259" key="1">
    <source>
        <dbReference type="Pfam" id="PF08818"/>
    </source>
</evidence>
<feature type="domain" description="YdhG-like" evidence="1">
    <location>
        <begin position="17"/>
        <end position="120"/>
    </location>
</feature>
<reference evidence="2" key="1">
    <citation type="submission" date="2022-02" db="EMBL/GenBank/DDBJ databases">
        <title>Vibrio sp. nov., a new bacterium isolated from Bohai sea, China.</title>
        <authorList>
            <person name="Yuan Y."/>
        </authorList>
    </citation>
    <scope>NUCLEOTIDE SEQUENCE</scope>
    <source>
        <strain evidence="2">DBSS07</strain>
    </source>
</reference>
<evidence type="ECO:0000313" key="3">
    <source>
        <dbReference type="Proteomes" id="UP001155586"/>
    </source>
</evidence>
<keyword evidence="3" id="KW-1185">Reference proteome</keyword>
<proteinExistence type="predicted"/>
<evidence type="ECO:0000313" key="2">
    <source>
        <dbReference type="EMBL" id="MCW8333448.1"/>
    </source>
</evidence>
<dbReference type="InterPro" id="IPR014922">
    <property type="entry name" value="YdhG-like"/>
</dbReference>
<dbReference type="RefSeq" id="WP_265687003.1">
    <property type="nucleotide sequence ID" value="NZ_JAKRRX010000024.1"/>
</dbReference>
<dbReference type="Proteomes" id="UP001155586">
    <property type="component" value="Unassembled WGS sequence"/>
</dbReference>
<gene>
    <name evidence="2" type="ORF">MD483_06385</name>
</gene>
<dbReference type="EMBL" id="JAKRRX010000024">
    <property type="protein sequence ID" value="MCW8333448.1"/>
    <property type="molecule type" value="Genomic_DNA"/>
</dbReference>
<name>A0A9X3HQR9_9VIBR</name>
<organism evidence="2 3">
    <name type="scientific">Vibrio paucivorans</name>
    <dbReference type="NCBI Taxonomy" id="2829489"/>
    <lineage>
        <taxon>Bacteria</taxon>
        <taxon>Pseudomonadati</taxon>
        <taxon>Pseudomonadota</taxon>
        <taxon>Gammaproteobacteria</taxon>
        <taxon>Vibrionales</taxon>
        <taxon>Vibrionaceae</taxon>
        <taxon>Vibrio</taxon>
    </lineage>
</organism>
<comment type="caution">
    <text evidence="2">The sequence shown here is derived from an EMBL/GenBank/DDBJ whole genome shotgun (WGS) entry which is preliminary data.</text>
</comment>
<dbReference type="Pfam" id="PF08818">
    <property type="entry name" value="DUF1801"/>
    <property type="match status" value="1"/>
</dbReference>
<dbReference type="SUPFAM" id="SSF159888">
    <property type="entry name" value="YdhG-like"/>
    <property type="match status" value="1"/>
</dbReference>